<dbReference type="Gene3D" id="1.20.140.30">
    <property type="entry name" value="MOB kinase activator"/>
    <property type="match status" value="1"/>
</dbReference>
<accession>A0A4Q1BMC6</accession>
<feature type="binding site" evidence="1">
    <location>
        <position position="192"/>
    </location>
    <ligand>
        <name>Zn(2+)</name>
        <dbReference type="ChEBI" id="CHEBI:29105"/>
    </ligand>
</feature>
<reference evidence="3 4" key="1">
    <citation type="submission" date="2016-06" db="EMBL/GenBank/DDBJ databases">
        <title>Evolution of pathogenesis and genome organization in the Tremellales.</title>
        <authorList>
            <person name="Cuomo C."/>
            <person name="Litvintseva A."/>
            <person name="Heitman J."/>
            <person name="Chen Y."/>
            <person name="Sun S."/>
            <person name="Springer D."/>
            <person name="Dromer F."/>
            <person name="Young S."/>
            <person name="Zeng Q."/>
            <person name="Chapman S."/>
            <person name="Gujja S."/>
            <person name="Saif S."/>
            <person name="Birren B."/>
        </authorList>
    </citation>
    <scope>NUCLEOTIDE SEQUENCE [LARGE SCALE GENOMIC DNA]</scope>
    <source>
        <strain evidence="3 4">ATCC 28783</strain>
    </source>
</reference>
<dbReference type="SMART" id="SM01388">
    <property type="entry name" value="Mob1_phocein"/>
    <property type="match status" value="1"/>
</dbReference>
<feature type="binding site" evidence="1">
    <location>
        <position position="112"/>
    </location>
    <ligand>
        <name>Zn(2+)</name>
        <dbReference type="ChEBI" id="CHEBI:29105"/>
    </ligand>
</feature>
<sequence length="256" mass="28876">MSGFLNSIGRLRAPKRPPPPGVGNYYDPTSPLPIPSPSSDLLPSPETPLTKPLYLCPPFVKAALVKGSFKTIVKVPAYVDGNEWVAIGLFDFYHMLNHFYTALTDFCTIQNCPMMTAGPTLYFLWPDANRRPTAIPAPVYIDYAMTAVQKALEDESIFPTKANNGFSDTFPQSARSMYKSLFRVFAHIYHSHFEQILHLSLEAHFNSLFAHFLAFGHEFHLGRMEELMTSNGVGQGVWELREKWVEMGILEPESDR</sequence>
<dbReference type="InParanoid" id="A0A4Q1BMC6"/>
<evidence type="ECO:0000256" key="2">
    <source>
        <dbReference type="SAM" id="MobiDB-lite"/>
    </source>
</evidence>
<evidence type="ECO:0000313" key="3">
    <source>
        <dbReference type="EMBL" id="RXK38978.1"/>
    </source>
</evidence>
<gene>
    <name evidence="3" type="ORF">M231_03708</name>
</gene>
<keyword evidence="4" id="KW-1185">Reference proteome</keyword>
<dbReference type="EMBL" id="SDIL01000038">
    <property type="protein sequence ID" value="RXK38978.1"/>
    <property type="molecule type" value="Genomic_DNA"/>
</dbReference>
<dbReference type="FunCoup" id="A0A4Q1BMC6">
    <property type="interactions" value="83"/>
</dbReference>
<keyword evidence="1" id="KW-0479">Metal-binding</keyword>
<dbReference type="OrthoDB" id="8170117at2759"/>
<feature type="binding site" evidence="1">
    <location>
        <position position="107"/>
    </location>
    <ligand>
        <name>Zn(2+)</name>
        <dbReference type="ChEBI" id="CHEBI:29105"/>
    </ligand>
</feature>
<organism evidence="3 4">
    <name type="scientific">Tremella mesenterica</name>
    <name type="common">Jelly fungus</name>
    <dbReference type="NCBI Taxonomy" id="5217"/>
    <lineage>
        <taxon>Eukaryota</taxon>
        <taxon>Fungi</taxon>
        <taxon>Dikarya</taxon>
        <taxon>Basidiomycota</taxon>
        <taxon>Agaricomycotina</taxon>
        <taxon>Tremellomycetes</taxon>
        <taxon>Tremellales</taxon>
        <taxon>Tremellaceae</taxon>
        <taxon>Tremella</taxon>
    </lineage>
</organism>
<dbReference type="Proteomes" id="UP000289152">
    <property type="component" value="Unassembled WGS sequence"/>
</dbReference>
<keyword evidence="1" id="KW-0862">Zinc</keyword>
<feature type="region of interest" description="Disordered" evidence="2">
    <location>
        <begin position="1"/>
        <end position="27"/>
    </location>
</feature>
<evidence type="ECO:0000313" key="4">
    <source>
        <dbReference type="Proteomes" id="UP000289152"/>
    </source>
</evidence>
<dbReference type="InterPro" id="IPR005301">
    <property type="entry name" value="MOB_kinase_act_fam"/>
</dbReference>
<feature type="binding site" evidence="1">
    <location>
        <position position="187"/>
    </location>
    <ligand>
        <name>Zn(2+)</name>
        <dbReference type="ChEBI" id="CHEBI:29105"/>
    </ligand>
</feature>
<dbReference type="VEuPathDB" id="FungiDB:TREMEDRAFT_64944"/>
<dbReference type="PANTHER" id="PTHR22599">
    <property type="entry name" value="MPS ONE BINDER KINASE ACTIVATOR-LIKE MOB"/>
    <property type="match status" value="1"/>
</dbReference>
<dbReference type="Pfam" id="PF03637">
    <property type="entry name" value="Mob1_phocein"/>
    <property type="match status" value="1"/>
</dbReference>
<dbReference type="STRING" id="5217.A0A4Q1BMC6"/>
<dbReference type="SUPFAM" id="SSF101152">
    <property type="entry name" value="Mob1/phocein"/>
    <property type="match status" value="1"/>
</dbReference>
<proteinExistence type="predicted"/>
<dbReference type="AlphaFoldDB" id="A0A4Q1BMC6"/>
<dbReference type="InterPro" id="IPR036703">
    <property type="entry name" value="MOB_kinase_act_sf"/>
</dbReference>
<protein>
    <submittedName>
        <fullName evidence="3">Mps1 binder</fullName>
    </submittedName>
</protein>
<evidence type="ECO:0000256" key="1">
    <source>
        <dbReference type="PIRSR" id="PIRSR605301-1"/>
    </source>
</evidence>
<name>A0A4Q1BMC6_TREME</name>
<comment type="caution">
    <text evidence="3">The sequence shown here is derived from an EMBL/GenBank/DDBJ whole genome shotgun (WGS) entry which is preliminary data.</text>
</comment>